<feature type="region of interest" description="Disordered" evidence="4">
    <location>
        <begin position="238"/>
        <end position="296"/>
    </location>
</feature>
<accession>A0A8B7Y9P7</accession>
<dbReference type="GO" id="GO:0000398">
    <property type="term" value="P:mRNA splicing, via spliceosome"/>
    <property type="evidence" value="ECO:0007669"/>
    <property type="project" value="TreeGrafter"/>
</dbReference>
<dbReference type="Gene3D" id="1.20.1280.50">
    <property type="match status" value="1"/>
</dbReference>
<reference evidence="7 8" key="1">
    <citation type="submission" date="2025-04" db="UniProtKB">
        <authorList>
            <consortium name="RefSeq"/>
        </authorList>
    </citation>
    <scope>IDENTIFICATION</scope>
</reference>
<dbReference type="InterPro" id="IPR020472">
    <property type="entry name" value="WD40_PAC1"/>
</dbReference>
<dbReference type="RefSeq" id="XP_022089094.1">
    <property type="nucleotide sequence ID" value="XM_022233402.1"/>
</dbReference>
<dbReference type="GO" id="GO:0017070">
    <property type="term" value="F:U6 snRNA binding"/>
    <property type="evidence" value="ECO:0007669"/>
    <property type="project" value="TreeGrafter"/>
</dbReference>
<dbReference type="PANTHER" id="PTHR19846:SF6">
    <property type="entry name" value="F-BOX DOMAIN-CONTAINING PROTEIN"/>
    <property type="match status" value="1"/>
</dbReference>
<feature type="repeat" description="WD" evidence="3">
    <location>
        <begin position="828"/>
        <end position="867"/>
    </location>
</feature>
<dbReference type="Pfam" id="PF12937">
    <property type="entry name" value="F-box-like"/>
    <property type="match status" value="1"/>
</dbReference>
<feature type="compositionally biased region" description="Low complexity" evidence="4">
    <location>
        <begin position="197"/>
        <end position="207"/>
    </location>
</feature>
<feature type="repeat" description="WD" evidence="3">
    <location>
        <begin position="948"/>
        <end position="987"/>
    </location>
</feature>
<keyword evidence="2" id="KW-0677">Repeat</keyword>
<keyword evidence="1 3" id="KW-0853">WD repeat</keyword>
<gene>
    <name evidence="7 8" type="primary">LOC110978414</name>
</gene>
<evidence type="ECO:0000259" key="5">
    <source>
        <dbReference type="PROSITE" id="PS50181"/>
    </source>
</evidence>
<dbReference type="Gene3D" id="2.130.10.10">
    <property type="entry name" value="YVTN repeat-like/Quinoprotein amine dehydrogenase"/>
    <property type="match status" value="2"/>
</dbReference>
<dbReference type="GeneID" id="110978414"/>
<dbReference type="InterPro" id="IPR001810">
    <property type="entry name" value="F-box_dom"/>
</dbReference>
<feature type="region of interest" description="Disordered" evidence="4">
    <location>
        <begin position="356"/>
        <end position="395"/>
    </location>
</feature>
<dbReference type="PROSITE" id="PS00678">
    <property type="entry name" value="WD_REPEATS_1"/>
    <property type="match status" value="3"/>
</dbReference>
<evidence type="ECO:0000256" key="4">
    <source>
        <dbReference type="SAM" id="MobiDB-lite"/>
    </source>
</evidence>
<evidence type="ECO:0000256" key="1">
    <source>
        <dbReference type="ARBA" id="ARBA00022574"/>
    </source>
</evidence>
<dbReference type="CDD" id="cd00200">
    <property type="entry name" value="WD40"/>
    <property type="match status" value="1"/>
</dbReference>
<dbReference type="Pfam" id="PF00400">
    <property type="entry name" value="WD40"/>
    <property type="match status" value="5"/>
</dbReference>
<feature type="region of interest" description="Disordered" evidence="4">
    <location>
        <begin position="188"/>
        <end position="220"/>
    </location>
</feature>
<evidence type="ECO:0000313" key="8">
    <source>
        <dbReference type="RefSeq" id="XP_022089095.1"/>
    </source>
</evidence>
<dbReference type="SUPFAM" id="SSF50978">
    <property type="entry name" value="WD40 repeat-like"/>
    <property type="match status" value="1"/>
</dbReference>
<evidence type="ECO:0000256" key="3">
    <source>
        <dbReference type="PROSITE-ProRule" id="PRU00221"/>
    </source>
</evidence>
<feature type="domain" description="F-box" evidence="5">
    <location>
        <begin position="516"/>
        <end position="562"/>
    </location>
</feature>
<dbReference type="InterPro" id="IPR036322">
    <property type="entry name" value="WD40_repeat_dom_sf"/>
</dbReference>
<keyword evidence="6" id="KW-1185">Reference proteome</keyword>
<organism evidence="6 8">
    <name type="scientific">Acanthaster planci</name>
    <name type="common">Crown-of-thorns starfish</name>
    <dbReference type="NCBI Taxonomy" id="133434"/>
    <lineage>
        <taxon>Eukaryota</taxon>
        <taxon>Metazoa</taxon>
        <taxon>Echinodermata</taxon>
        <taxon>Eleutherozoa</taxon>
        <taxon>Asterozoa</taxon>
        <taxon>Asteroidea</taxon>
        <taxon>Valvatacea</taxon>
        <taxon>Valvatida</taxon>
        <taxon>Acanthasteridae</taxon>
        <taxon>Acanthaster</taxon>
    </lineage>
</organism>
<feature type="compositionally biased region" description="Low complexity" evidence="4">
    <location>
        <begin position="363"/>
        <end position="374"/>
    </location>
</feature>
<dbReference type="PROSITE" id="PS50181">
    <property type="entry name" value="FBOX"/>
    <property type="match status" value="1"/>
</dbReference>
<dbReference type="InterPro" id="IPR015943">
    <property type="entry name" value="WD40/YVTN_repeat-like_dom_sf"/>
</dbReference>
<dbReference type="AlphaFoldDB" id="A0A8B7Y9P7"/>
<dbReference type="KEGG" id="aplc:110978414"/>
<name>A0A8B7Y9P7_ACAPL</name>
<dbReference type="GO" id="GO:0030621">
    <property type="term" value="F:U4 snRNA binding"/>
    <property type="evidence" value="ECO:0007669"/>
    <property type="project" value="TreeGrafter"/>
</dbReference>
<dbReference type="InterPro" id="IPR001680">
    <property type="entry name" value="WD40_rpt"/>
</dbReference>
<dbReference type="PROSITE" id="PS50082">
    <property type="entry name" value="WD_REPEATS_2"/>
    <property type="match status" value="6"/>
</dbReference>
<feature type="region of interest" description="Disordered" evidence="4">
    <location>
        <begin position="634"/>
        <end position="663"/>
    </location>
</feature>
<dbReference type="InterPro" id="IPR019775">
    <property type="entry name" value="WD40_repeat_CS"/>
</dbReference>
<feature type="repeat" description="WD" evidence="3">
    <location>
        <begin position="908"/>
        <end position="947"/>
    </location>
</feature>
<dbReference type="RefSeq" id="XP_022089095.1">
    <property type="nucleotide sequence ID" value="XM_022233403.1"/>
</dbReference>
<feature type="repeat" description="WD" evidence="3">
    <location>
        <begin position="1073"/>
        <end position="1104"/>
    </location>
</feature>
<feature type="compositionally biased region" description="Polar residues" evidence="4">
    <location>
        <begin position="264"/>
        <end position="287"/>
    </location>
</feature>
<dbReference type="OMA" id="ELWMLKC"/>
<dbReference type="Proteomes" id="UP000694845">
    <property type="component" value="Unplaced"/>
</dbReference>
<proteinExistence type="predicted"/>
<feature type="repeat" description="WD" evidence="3">
    <location>
        <begin position="868"/>
        <end position="907"/>
    </location>
</feature>
<dbReference type="PANTHER" id="PTHR19846">
    <property type="entry name" value="WD40 REPEAT PROTEIN"/>
    <property type="match status" value="1"/>
</dbReference>
<evidence type="ECO:0000313" key="6">
    <source>
        <dbReference type="Proteomes" id="UP000694845"/>
    </source>
</evidence>
<feature type="compositionally biased region" description="Basic residues" evidence="4">
    <location>
        <begin position="765"/>
        <end position="777"/>
    </location>
</feature>
<protein>
    <submittedName>
        <fullName evidence="7 8">Uncharacterized protein LOC110978414 isoform X1</fullName>
    </submittedName>
</protein>
<dbReference type="OrthoDB" id="190105at2759"/>
<feature type="repeat" description="WD" evidence="3">
    <location>
        <begin position="1028"/>
        <end position="1072"/>
    </location>
</feature>
<dbReference type="SMART" id="SM00320">
    <property type="entry name" value="WD40"/>
    <property type="match status" value="7"/>
</dbReference>
<dbReference type="PROSITE" id="PS50294">
    <property type="entry name" value="WD_REPEATS_REGION"/>
    <property type="match status" value="4"/>
</dbReference>
<dbReference type="InterPro" id="IPR036047">
    <property type="entry name" value="F-box-like_dom_sf"/>
</dbReference>
<dbReference type="PRINTS" id="PR00320">
    <property type="entry name" value="GPROTEINBRPT"/>
</dbReference>
<dbReference type="GO" id="GO:0046540">
    <property type="term" value="C:U4/U6 x U5 tri-snRNP complex"/>
    <property type="evidence" value="ECO:0007669"/>
    <property type="project" value="TreeGrafter"/>
</dbReference>
<dbReference type="SUPFAM" id="SSF81383">
    <property type="entry name" value="F-box domain"/>
    <property type="match status" value="1"/>
</dbReference>
<evidence type="ECO:0000256" key="2">
    <source>
        <dbReference type="ARBA" id="ARBA00022737"/>
    </source>
</evidence>
<dbReference type="SMART" id="SM00256">
    <property type="entry name" value="FBOX"/>
    <property type="match status" value="1"/>
</dbReference>
<sequence length="1131" mass="127627">MADFDFSVVNGRRSTFQLPQKNLRYGNFEGVKALPHVGSAAVTSEQLAKTGSHFNNKRIFQKVCQWFETWMPWQKRILLCGITDRCSSSQLEYLATALEPVFHRDFSASLNKEKFSGTPPKKRQEEDPQMALLKALQMATKGTKYEGDYLLVRSGRQSRGYSDLEGFAQEYVKQVIEGALEMMYGRFSKTKPPSDHQGQFQMQQPLQPHERGESTVPPHLTLDVPKFRKLSEEECLTSESTGQLIPTITTDSDHQVQRTKRATRTLTAPPSHSYGSQSRSPARSVQDLQPPPEHCKHGRHWTFPGCQNLQTPLFSDNLTGRVATDSGTNFTPGYGTGSYAPLQANKVSTLTWCMKHQRRDRTPTSPASPGASRPASHHHNSHVSSGSVSTRDFFEHKQQSQKLGTMFRALRTGQIRKPDKLTDVSIPLQKTFKHAKWWGKEPTGTRQLVPAHHKDLKEHFKNQIAQVWVWMQDWEELEKGDLLVELIKMCDQDLLKFLADCLQQRLRHLYKWLRDRNDINCLPDKLLLHIFSFLPAHDIFMAERVCRRWRYIGAQDALWRIKCQGMGAKEGLLDLPGLIEEFNQGYSVDWRSAYTELCEVAQHAKKPAIPTAQVGETGTKKWLSIRFTEFMKKRTQTPESDKLTPIESESLSSEESSTEDFDRKHSTVVDVPIQFMKVAIEAEESDEDVIEELTMSEFAIQGLAQDFNLFPELTTTAELPAAIPFVKPTELGQPLPGRKAKEGSVDETRDEEAEGAPGVAADKTARKKKKKKKKKAARSRDDDVALDIRPELVQAKDILSELQGDVGPPMKSLKHPGWVKPIKRVRRLQGHTDAVFCLMFDKCRILTGSMDRTIRVWDIRSGRSIRKIYGHKGGIRCLQFDDTRIVSGSWDMTVMVWDIVKFDNLATLTGHVDVVSCLQFNKAHLVTGSHDSTIRVWSMDDYRSLQVLRHHRDSVTCLVFDGRFVTSGSADRTIRMASISTGECVLKLSDYLDAVTSLDVQGELIVGGTLSGKLFFWDKLSGKAVAGVQPHDSSISKIVFLPRGRGGAHFITAAGDGSIKEWDLYSMTCVRALHGHKGSVRDVKVSGDRIVSCSDDGNVRIWDLLTPPLRLGDKGEDDTIETKTIDQRQDR</sequence>
<evidence type="ECO:0000313" key="7">
    <source>
        <dbReference type="RefSeq" id="XP_022089094.1"/>
    </source>
</evidence>
<feature type="region of interest" description="Disordered" evidence="4">
    <location>
        <begin position="728"/>
        <end position="782"/>
    </location>
</feature>